<reference evidence="1" key="1">
    <citation type="submission" date="2020-07" db="EMBL/GenBank/DDBJ databases">
        <title>Genome sequence and genetic diversity analysis of an under-domesticated orphan crop, white fonio (Digitaria exilis).</title>
        <authorList>
            <person name="Bennetzen J.L."/>
            <person name="Chen S."/>
            <person name="Ma X."/>
            <person name="Wang X."/>
            <person name="Yssel A.E.J."/>
            <person name="Chaluvadi S.R."/>
            <person name="Johnson M."/>
            <person name="Gangashetty P."/>
            <person name="Hamidou F."/>
            <person name="Sanogo M.D."/>
            <person name="Zwaenepoel A."/>
            <person name="Wallace J."/>
            <person name="Van De Peer Y."/>
            <person name="Van Deynze A."/>
        </authorList>
    </citation>
    <scope>NUCLEOTIDE SEQUENCE</scope>
    <source>
        <tissue evidence="1">Leaves</tissue>
    </source>
</reference>
<dbReference type="EMBL" id="JACEFO010002096">
    <property type="protein sequence ID" value="KAF8684394.1"/>
    <property type="molecule type" value="Genomic_DNA"/>
</dbReference>
<sequence>MLLRSNAVRAGTARSRAGAQLAIPAIDLARPRDEELEFFRTAAEDKMAFYSEDEDKPNCLFTGANYNTRAQRQASPLERWVARQAQLPSISGRGLVAMEKQLLSSSAWNWNQALPDSCVFTRRPTSARRCTPRPREEPNRLFTGGGYNTRGKRYWRDCLRVTYGLRIIIPLDGGAFVVNLGYPLEIAATNVLVIQEARTSVRVVRRAHPSCLLAPAEEFVSGDRRRQLAARAAPVHVDEAFNI</sequence>
<evidence type="ECO:0000313" key="1">
    <source>
        <dbReference type="EMBL" id="KAF8684394.1"/>
    </source>
</evidence>
<protein>
    <submittedName>
        <fullName evidence="1">Uncharacterized protein</fullName>
    </submittedName>
</protein>
<dbReference type="Proteomes" id="UP000636709">
    <property type="component" value="Unassembled WGS sequence"/>
</dbReference>
<organism evidence="1 2">
    <name type="scientific">Digitaria exilis</name>
    <dbReference type="NCBI Taxonomy" id="1010633"/>
    <lineage>
        <taxon>Eukaryota</taxon>
        <taxon>Viridiplantae</taxon>
        <taxon>Streptophyta</taxon>
        <taxon>Embryophyta</taxon>
        <taxon>Tracheophyta</taxon>
        <taxon>Spermatophyta</taxon>
        <taxon>Magnoliopsida</taxon>
        <taxon>Liliopsida</taxon>
        <taxon>Poales</taxon>
        <taxon>Poaceae</taxon>
        <taxon>PACMAD clade</taxon>
        <taxon>Panicoideae</taxon>
        <taxon>Panicodae</taxon>
        <taxon>Paniceae</taxon>
        <taxon>Anthephorinae</taxon>
        <taxon>Digitaria</taxon>
    </lineage>
</organism>
<accession>A0A835B7P4</accession>
<proteinExistence type="predicted"/>
<dbReference type="AlphaFoldDB" id="A0A835B7P4"/>
<gene>
    <name evidence="1" type="ORF">HU200_044286</name>
</gene>
<evidence type="ECO:0000313" key="2">
    <source>
        <dbReference type="Proteomes" id="UP000636709"/>
    </source>
</evidence>
<name>A0A835B7P4_9POAL</name>
<comment type="caution">
    <text evidence="1">The sequence shown here is derived from an EMBL/GenBank/DDBJ whole genome shotgun (WGS) entry which is preliminary data.</text>
</comment>
<keyword evidence="2" id="KW-1185">Reference proteome</keyword>